<feature type="region of interest" description="Disordered" evidence="2">
    <location>
        <begin position="255"/>
        <end position="294"/>
    </location>
</feature>
<gene>
    <name evidence="3" type="ORF">ZIOFF_026949</name>
</gene>
<evidence type="ECO:0000313" key="3">
    <source>
        <dbReference type="EMBL" id="KAG6516484.1"/>
    </source>
</evidence>
<dbReference type="GO" id="GO:0003729">
    <property type="term" value="F:mRNA binding"/>
    <property type="evidence" value="ECO:0007669"/>
    <property type="project" value="InterPro"/>
</dbReference>
<name>A0A8J5LGD4_ZINOF</name>
<evidence type="ECO:0000256" key="2">
    <source>
        <dbReference type="SAM" id="MobiDB-lite"/>
    </source>
</evidence>
<feature type="compositionally biased region" description="Polar residues" evidence="2">
    <location>
        <begin position="261"/>
        <end position="273"/>
    </location>
</feature>
<evidence type="ECO:0000313" key="4">
    <source>
        <dbReference type="Proteomes" id="UP000734854"/>
    </source>
</evidence>
<comment type="similarity">
    <text evidence="1">Belongs to the alkB family.</text>
</comment>
<keyword evidence="4" id="KW-1185">Reference proteome</keyword>
<dbReference type="InterPro" id="IPR044842">
    <property type="entry name" value="ALKBH9B/ALKBH10B-like"/>
</dbReference>
<dbReference type="GO" id="GO:0032451">
    <property type="term" value="F:demethylase activity"/>
    <property type="evidence" value="ECO:0007669"/>
    <property type="project" value="InterPro"/>
</dbReference>
<reference evidence="3 4" key="1">
    <citation type="submission" date="2020-08" db="EMBL/GenBank/DDBJ databases">
        <title>Plant Genome Project.</title>
        <authorList>
            <person name="Zhang R.-G."/>
        </authorList>
    </citation>
    <scope>NUCLEOTIDE SEQUENCE [LARGE SCALE GENOMIC DNA]</scope>
    <source>
        <tissue evidence="3">Rhizome</tissue>
    </source>
</reference>
<dbReference type="PANTHER" id="PTHR31447">
    <property type="entry name" value="HYDROXYPROLINE-RICH GLYCOPROTEIN FAMILY PROTEIN-RELATED"/>
    <property type="match status" value="1"/>
</dbReference>
<dbReference type="Gene3D" id="2.60.120.590">
    <property type="entry name" value="Alpha-ketoglutarate-dependent dioxygenase AlkB-like"/>
    <property type="match status" value="1"/>
</dbReference>
<dbReference type="GO" id="GO:0006402">
    <property type="term" value="P:mRNA catabolic process"/>
    <property type="evidence" value="ECO:0007669"/>
    <property type="project" value="InterPro"/>
</dbReference>
<sequence>MKGHGREMIQLGVPVAEGPPEDESYGFTIEREVEDKIPSLLKDVLDRLVRLQIFLMKPDFCTIDFFNEGDHSQPHSWLPWYGRPVCNILLTECNFVYGRAMALDQRGDYNGSLKLSLTAGSLIVMQGKSADLARRAIPSLHKQRILLTLGKSISKKTLISEGLFSGHPTFDPLSGRTHPSSHALFGQPNHPQAATPFPAPMLSVHPIHPGHRQSVSGTGVFLPPGSIHPPPPKLTSTEAIHASQAVTLADKPICNGDASPTIEQKASPKSTAESTRRKMESNACSSNIDSAPSAEQQDAVVKKLASNLTECLVEEKVKRQNDVIPGTTRKILEQM</sequence>
<accession>A0A8J5LGD4</accession>
<evidence type="ECO:0008006" key="5">
    <source>
        <dbReference type="Google" id="ProtNLM"/>
    </source>
</evidence>
<evidence type="ECO:0000256" key="1">
    <source>
        <dbReference type="ARBA" id="ARBA00007879"/>
    </source>
</evidence>
<dbReference type="PANTHER" id="PTHR31447:SF0">
    <property type="entry name" value="HYDROXYPROLINE-RICH GLYCOPROTEIN FAMILY PROTEIN"/>
    <property type="match status" value="1"/>
</dbReference>
<dbReference type="Proteomes" id="UP000734854">
    <property type="component" value="Unassembled WGS sequence"/>
</dbReference>
<dbReference type="InterPro" id="IPR037151">
    <property type="entry name" value="AlkB-like_sf"/>
</dbReference>
<feature type="region of interest" description="Disordered" evidence="2">
    <location>
        <begin position="206"/>
        <end position="232"/>
    </location>
</feature>
<dbReference type="AlphaFoldDB" id="A0A8J5LGD4"/>
<organism evidence="3 4">
    <name type="scientific">Zingiber officinale</name>
    <name type="common">Ginger</name>
    <name type="synonym">Amomum zingiber</name>
    <dbReference type="NCBI Taxonomy" id="94328"/>
    <lineage>
        <taxon>Eukaryota</taxon>
        <taxon>Viridiplantae</taxon>
        <taxon>Streptophyta</taxon>
        <taxon>Embryophyta</taxon>
        <taxon>Tracheophyta</taxon>
        <taxon>Spermatophyta</taxon>
        <taxon>Magnoliopsida</taxon>
        <taxon>Liliopsida</taxon>
        <taxon>Zingiberales</taxon>
        <taxon>Zingiberaceae</taxon>
        <taxon>Zingiber</taxon>
    </lineage>
</organism>
<proteinExistence type="inferred from homology"/>
<comment type="caution">
    <text evidence="3">The sequence shown here is derived from an EMBL/GenBank/DDBJ whole genome shotgun (WGS) entry which is preliminary data.</text>
</comment>
<dbReference type="SUPFAM" id="SSF51197">
    <property type="entry name" value="Clavaminate synthase-like"/>
    <property type="match status" value="1"/>
</dbReference>
<dbReference type="EMBL" id="JACMSC010000007">
    <property type="protein sequence ID" value="KAG6516484.1"/>
    <property type="molecule type" value="Genomic_DNA"/>
</dbReference>
<feature type="compositionally biased region" description="Polar residues" evidence="2">
    <location>
        <begin position="282"/>
        <end position="294"/>
    </location>
</feature>
<protein>
    <recommendedName>
        <fullName evidence="5">Hydroxyproline-rich glycoprotein family protein</fullName>
    </recommendedName>
</protein>